<feature type="coiled-coil region" evidence="1">
    <location>
        <begin position="351"/>
        <end position="403"/>
    </location>
</feature>
<dbReference type="RefSeq" id="XP_032831037.1">
    <property type="nucleotide sequence ID" value="XM_032975146.1"/>
</dbReference>
<feature type="region of interest" description="Disordered" evidence="2">
    <location>
        <begin position="1311"/>
        <end position="1344"/>
    </location>
</feature>
<dbReference type="GO" id="GO:0005794">
    <property type="term" value="C:Golgi apparatus"/>
    <property type="evidence" value="ECO:0007669"/>
    <property type="project" value="InterPro"/>
</dbReference>
<feature type="transmembrane region" description="Helical" evidence="3">
    <location>
        <begin position="1433"/>
        <end position="1451"/>
    </location>
</feature>
<protein>
    <submittedName>
        <fullName evidence="5 6">Centrosome-associated protein CEP250-like isoform X1</fullName>
    </submittedName>
</protein>
<evidence type="ECO:0000256" key="2">
    <source>
        <dbReference type="SAM" id="MobiDB-lite"/>
    </source>
</evidence>
<proteinExistence type="predicted"/>
<feature type="coiled-coil region" evidence="1">
    <location>
        <begin position="866"/>
        <end position="942"/>
    </location>
</feature>
<sequence>MEVVLVNHAEMETIERVNRDLFADRLLQSELLVSQLRAAVQERDSLLQQKETQLQQEEAKTHEAKMSKVKLQARAKLSARMENSRRLKSSDSSDEAECRASDRGSVKRGKLLLLRHRVAELEAALAKEQQKQQQQQQDELGSKASGAVQELQHQVQALQEALSEKDELIQSRMCIIELLQDQLGEISAAVGSEGDPLGLRQSNNQLRQKVLALETALQHREERHRQEVFTLTARNDAAEDFQQLLKSLKQNLHEKEEVLAARTHVVEILQAELDQRDATIVDLQESGRRALEQQRLSLSHQKAEKLMLTVCLQNSNDQQVQPNDPCDCHPASGEGVISTELLQPCPPSLEQEALLERIQELEDGLREREEEAAKSEARFLQTKAWSKTRIRQLEDELRSLRSDSAVELPSLRSRVSELEEELSRYTHVHAHNEELASRLHVFEQLERVMQLDLEQAVLHNSAKDGEKDVHRVISQDSVVSGTMEEREGLIEDDWLFPGYSEHPSFVGGASGTGKGQAPRSLLRAEDEPRGQLANDGRLAATREARSLQSKRVSPLGEGESLADLWDDYSVDHAVSIPSQGHVPSPEYPLLCDTSAVRGLRSVVGDLELERNQLQQQIQELEEQLEEMDTRQSLQVRTNGLQAEVERLKSQLSQLRNEKSQDEESHHSTMSNLCDRISVLVEENARLEGALQEKERALNSESAHAARFQATEASLAEAVAALSTLSAKLSTAETQLQEAAVKRRASEAECSELRVAVDDRNKQLALKTTKLQLLEEQENSARAESEHLAEELERLNLSFMEERAHLIATLQEREREADRLQEAEAEASTCQGDVTEPSERIARFPESRPLAHTRHSQAKRLLWDEMSAGLERQLGEAREMLAAAVEEASKGKAEGIRLEGKVAVEVERGRKTYEQLQKALATLQEKEREIVTMQTEYLGKEREISMLKTECAFKEQDIGILKAKHQDKEEEIVMMHMKHQDMEQEIMMLRLKWEENEGMIASRDVEHLDMEREIVKLKTEHKTKEQELAMLKAEREDKEREIVAMHTKHRDSERVIAMINAEGQNMELKIAVLKAKGEDQKREITTLNVQLQDMEREMISLKQEMVTLSTRYQDKEREIATLNTQCQGKEQDIAKLHLEWRNKEQEIKMLNVKCQDRDREIATLHALHQEKDRKMSTLLLNAENSAAALAQKDTELRELTDTASLQRKAALARASQLQSRLAAKESMIRDQEAQVSSSPTTAERHREEVERAELRAALARQAEDGDRERAALGAQVQGLQRNLQEAQGRYEQLRVHSLALQQQLALLANRPCSQGEGQYEDVGPPGAPRHKPSLPSKPSPGLHHLGEARSAGVFELPSVDQHTVVVDWEGGDADDGDDCIGERGQWGDEAESLVYDPRHHPLTRQVRRMGFCVRHWLRGRARYCSAHTHSRKSFAAALYLLAMHLLLVYLLVW</sequence>
<dbReference type="RefSeq" id="XP_032831020.1">
    <property type="nucleotide sequence ID" value="XM_032975129.1"/>
</dbReference>
<reference evidence="5 6" key="1">
    <citation type="submission" date="2025-04" db="UniProtKB">
        <authorList>
            <consortium name="RefSeq"/>
        </authorList>
    </citation>
    <scope>IDENTIFICATION</scope>
    <source>
        <tissue evidence="5 6">Sperm</tissue>
    </source>
</reference>
<evidence type="ECO:0000313" key="8">
    <source>
        <dbReference type="RefSeq" id="XP_032831044.1"/>
    </source>
</evidence>
<evidence type="ECO:0000313" key="7">
    <source>
        <dbReference type="RefSeq" id="XP_032831037.1"/>
    </source>
</evidence>
<feature type="region of interest" description="Disordered" evidence="2">
    <location>
        <begin position="816"/>
        <end position="854"/>
    </location>
</feature>
<name>A0AAJ7XE58_PETMA</name>
<keyword evidence="1" id="KW-0175">Coiled coil</keyword>
<dbReference type="PANTHER" id="PTHR18887:SF5">
    <property type="entry name" value="GOLGIN SUBFAMILY B MEMBER 1-LIKE"/>
    <property type="match status" value="1"/>
</dbReference>
<keyword evidence="3" id="KW-0812">Transmembrane</keyword>
<evidence type="ECO:0000256" key="3">
    <source>
        <dbReference type="SAM" id="Phobius"/>
    </source>
</evidence>
<feature type="coiled-coil region" evidence="1">
    <location>
        <begin position="1006"/>
        <end position="1047"/>
    </location>
</feature>
<dbReference type="KEGG" id="pmrn:116954541"/>
<evidence type="ECO:0000313" key="6">
    <source>
        <dbReference type="RefSeq" id="XP_032831029.1"/>
    </source>
</evidence>
<feature type="region of interest" description="Disordered" evidence="2">
    <location>
        <begin position="650"/>
        <end position="670"/>
    </location>
</feature>
<evidence type="ECO:0000313" key="4">
    <source>
        <dbReference type="Proteomes" id="UP001318040"/>
    </source>
</evidence>
<keyword evidence="3" id="KW-0472">Membrane</keyword>
<dbReference type="InterPro" id="IPR026202">
    <property type="entry name" value="GOLGB1"/>
</dbReference>
<feature type="coiled-coil region" evidence="1">
    <location>
        <begin position="111"/>
        <end position="168"/>
    </location>
</feature>
<accession>A0AAJ7XE58</accession>
<feature type="compositionally biased region" description="Low complexity" evidence="2">
    <location>
        <begin position="1332"/>
        <end position="1342"/>
    </location>
</feature>
<feature type="region of interest" description="Disordered" evidence="2">
    <location>
        <begin position="1221"/>
        <end position="1245"/>
    </location>
</feature>
<evidence type="ECO:0000313" key="5">
    <source>
        <dbReference type="RefSeq" id="XP_032831020.1"/>
    </source>
</evidence>
<dbReference type="Proteomes" id="UP001318040">
    <property type="component" value="Chromosome 3"/>
</dbReference>
<feature type="region of interest" description="Disordered" evidence="2">
    <location>
        <begin position="51"/>
        <end position="101"/>
    </location>
</feature>
<dbReference type="RefSeq" id="XP_032831029.1">
    <property type="nucleotide sequence ID" value="XM_032975138.1"/>
</dbReference>
<feature type="compositionally biased region" description="Basic and acidic residues" evidence="2">
    <location>
        <begin position="655"/>
        <end position="666"/>
    </location>
</feature>
<keyword evidence="3" id="KW-1133">Transmembrane helix</keyword>
<dbReference type="RefSeq" id="XP_032831044.1">
    <property type="nucleotide sequence ID" value="XM_032975153.1"/>
</dbReference>
<gene>
    <name evidence="5 6 7 8" type="primary">LOC116954541</name>
</gene>
<organism evidence="4 5">
    <name type="scientific">Petromyzon marinus</name>
    <name type="common">Sea lamprey</name>
    <dbReference type="NCBI Taxonomy" id="7757"/>
    <lineage>
        <taxon>Eukaryota</taxon>
        <taxon>Metazoa</taxon>
        <taxon>Chordata</taxon>
        <taxon>Craniata</taxon>
        <taxon>Vertebrata</taxon>
        <taxon>Cyclostomata</taxon>
        <taxon>Hyperoartia</taxon>
        <taxon>Petromyzontiformes</taxon>
        <taxon>Petromyzontidae</taxon>
        <taxon>Petromyzon</taxon>
    </lineage>
</organism>
<keyword evidence="4" id="KW-1185">Reference proteome</keyword>
<feature type="compositionally biased region" description="Basic and acidic residues" evidence="2">
    <location>
        <begin position="57"/>
        <end position="66"/>
    </location>
</feature>
<feature type="coiled-coil region" evidence="1">
    <location>
        <begin position="203"/>
        <end position="258"/>
    </location>
</feature>
<feature type="region of interest" description="Disordered" evidence="2">
    <location>
        <begin position="505"/>
        <end position="535"/>
    </location>
</feature>
<feature type="compositionally biased region" description="Basic and acidic residues" evidence="2">
    <location>
        <begin position="1221"/>
        <end position="1231"/>
    </location>
</feature>
<feature type="compositionally biased region" description="Basic and acidic residues" evidence="2">
    <location>
        <begin position="836"/>
        <end position="845"/>
    </location>
</feature>
<dbReference type="PANTHER" id="PTHR18887">
    <property type="entry name" value="GOLGI-ASSOCIATED PROTEIN GCP360-RELATED"/>
    <property type="match status" value="1"/>
</dbReference>
<evidence type="ECO:0000256" key="1">
    <source>
        <dbReference type="SAM" id="Coils"/>
    </source>
</evidence>
<feature type="compositionally biased region" description="Basic and acidic residues" evidence="2">
    <location>
        <begin position="82"/>
        <end position="101"/>
    </location>
</feature>
<feature type="coiled-coil region" evidence="1">
    <location>
        <begin position="1076"/>
        <end position="1131"/>
    </location>
</feature>